<evidence type="ECO:0000313" key="2">
    <source>
        <dbReference type="Proteomes" id="UP001487740"/>
    </source>
</evidence>
<dbReference type="AlphaFoldDB" id="A0AAW0TE83"/>
<accession>A0AAW0TE83</accession>
<comment type="caution">
    <text evidence="1">The sequence shown here is derived from an EMBL/GenBank/DDBJ whole genome shotgun (WGS) entry which is preliminary data.</text>
</comment>
<dbReference type="Proteomes" id="UP001487740">
    <property type="component" value="Unassembled WGS sequence"/>
</dbReference>
<reference evidence="1 2" key="1">
    <citation type="submission" date="2023-03" db="EMBL/GenBank/DDBJ databases">
        <title>High-quality genome of Scylla paramamosain provides insights in environmental adaptation.</title>
        <authorList>
            <person name="Zhang L."/>
        </authorList>
    </citation>
    <scope>NUCLEOTIDE SEQUENCE [LARGE SCALE GENOMIC DNA]</scope>
    <source>
        <strain evidence="1">LZ_2023a</strain>
        <tissue evidence="1">Muscle</tissue>
    </source>
</reference>
<sequence>MELEKEIAVNTFESSQLASVAEMQPEADMGAVAVAAAVACDFMERPSLADLLDGSQDSSLAFKMLKHTRLVRAPNPNKNKTKSTSCLIFISILDQGHAVRLGSSMSGQQQQQSASGCSASEDTIKFLFIPERVLSTSQRVPHPRRARGQYQHGIFCWGGTRDC</sequence>
<protein>
    <submittedName>
        <fullName evidence="1">Uncharacterized protein</fullName>
    </submittedName>
</protein>
<name>A0AAW0TE83_SCYPA</name>
<organism evidence="1 2">
    <name type="scientific">Scylla paramamosain</name>
    <name type="common">Mud crab</name>
    <dbReference type="NCBI Taxonomy" id="85552"/>
    <lineage>
        <taxon>Eukaryota</taxon>
        <taxon>Metazoa</taxon>
        <taxon>Ecdysozoa</taxon>
        <taxon>Arthropoda</taxon>
        <taxon>Crustacea</taxon>
        <taxon>Multicrustacea</taxon>
        <taxon>Malacostraca</taxon>
        <taxon>Eumalacostraca</taxon>
        <taxon>Eucarida</taxon>
        <taxon>Decapoda</taxon>
        <taxon>Pleocyemata</taxon>
        <taxon>Brachyura</taxon>
        <taxon>Eubrachyura</taxon>
        <taxon>Portunoidea</taxon>
        <taxon>Portunidae</taxon>
        <taxon>Portuninae</taxon>
        <taxon>Scylla</taxon>
    </lineage>
</organism>
<keyword evidence="2" id="KW-1185">Reference proteome</keyword>
<gene>
    <name evidence="1" type="ORF">O3P69_016444</name>
</gene>
<dbReference type="EMBL" id="JARAKH010000032">
    <property type="protein sequence ID" value="KAK8385666.1"/>
    <property type="molecule type" value="Genomic_DNA"/>
</dbReference>
<proteinExistence type="predicted"/>
<evidence type="ECO:0000313" key="1">
    <source>
        <dbReference type="EMBL" id="KAK8385666.1"/>
    </source>
</evidence>